<organism evidence="1">
    <name type="scientific">marine sediment metagenome</name>
    <dbReference type="NCBI Taxonomy" id="412755"/>
    <lineage>
        <taxon>unclassified sequences</taxon>
        <taxon>metagenomes</taxon>
        <taxon>ecological metagenomes</taxon>
    </lineage>
</organism>
<accession>X0TBB2</accession>
<name>X0TBB2_9ZZZZ</name>
<dbReference type="AlphaFoldDB" id="X0TBB2"/>
<comment type="caution">
    <text evidence="1">The sequence shown here is derived from an EMBL/GenBank/DDBJ whole genome shotgun (WGS) entry which is preliminary data.</text>
</comment>
<feature type="non-terminal residue" evidence="1">
    <location>
        <position position="1"/>
    </location>
</feature>
<gene>
    <name evidence="1" type="ORF">S01H1_10659</name>
</gene>
<protein>
    <recommendedName>
        <fullName evidence="2">Phage protein Gp37/Gp68</fullName>
    </recommendedName>
</protein>
<reference evidence="1" key="1">
    <citation type="journal article" date="2014" name="Front. Microbiol.">
        <title>High frequency of phylogenetically diverse reductive dehalogenase-homologous genes in deep subseafloor sedimentary metagenomes.</title>
        <authorList>
            <person name="Kawai M."/>
            <person name="Futagami T."/>
            <person name="Toyoda A."/>
            <person name="Takaki Y."/>
            <person name="Nishi S."/>
            <person name="Hori S."/>
            <person name="Arai W."/>
            <person name="Tsubouchi T."/>
            <person name="Morono Y."/>
            <person name="Uchiyama I."/>
            <person name="Ito T."/>
            <person name="Fujiyama A."/>
            <person name="Inagaki F."/>
            <person name="Takami H."/>
        </authorList>
    </citation>
    <scope>NUCLEOTIDE SEQUENCE</scope>
    <source>
        <strain evidence="1">Expedition CK06-06</strain>
    </source>
</reference>
<proteinExistence type="predicted"/>
<sequence length="148" mass="17059">DVMCQASHHRFQALTKRSQRLLQLSRKLPWPENVWMGVTVENADYTFRIDHLKQTPAAIKFISFEPLLGPIPNIDLEGIDWVIVGGESGPGARPMKSEWAVDIRNQCLDADIPFFFKQWGGVNKKMTGRVIERRTWDQVPQPQELIYV</sequence>
<dbReference type="InterPro" id="IPR011101">
    <property type="entry name" value="DUF5131"/>
</dbReference>
<dbReference type="EMBL" id="BARS01005434">
    <property type="protein sequence ID" value="GAF73365.1"/>
    <property type="molecule type" value="Genomic_DNA"/>
</dbReference>
<evidence type="ECO:0000313" key="1">
    <source>
        <dbReference type="EMBL" id="GAF73365.1"/>
    </source>
</evidence>
<dbReference type="Pfam" id="PF07505">
    <property type="entry name" value="DUF5131"/>
    <property type="match status" value="1"/>
</dbReference>
<evidence type="ECO:0008006" key="2">
    <source>
        <dbReference type="Google" id="ProtNLM"/>
    </source>
</evidence>